<evidence type="ECO:0000313" key="1">
    <source>
        <dbReference type="EMBL" id="NTS65253.1"/>
    </source>
</evidence>
<comment type="caution">
    <text evidence="1">The sequence shown here is derived from an EMBL/GenBank/DDBJ whole genome shotgun (WGS) entry which is preliminary data.</text>
</comment>
<dbReference type="PANTHER" id="PTHR31270:SF1">
    <property type="entry name" value="GLUTAMINYL-PEPTIDE CYCLOTRANSFERASE"/>
    <property type="match status" value="1"/>
</dbReference>
<dbReference type="SUPFAM" id="SSF50969">
    <property type="entry name" value="YVTN repeat-like/Quinoprotein amine dehydrogenase"/>
    <property type="match status" value="1"/>
</dbReference>
<dbReference type="PANTHER" id="PTHR31270">
    <property type="entry name" value="GLUTAMINYL-PEPTIDE CYCLOTRANSFERASE"/>
    <property type="match status" value="1"/>
</dbReference>
<dbReference type="InterPro" id="IPR007788">
    <property type="entry name" value="QCT"/>
</dbReference>
<dbReference type="EMBL" id="JABULH010000003">
    <property type="protein sequence ID" value="NTS65253.1"/>
    <property type="molecule type" value="Genomic_DNA"/>
</dbReference>
<organism evidence="1 2">
    <name type="scientific">Sphingomonas hominis</name>
    <dbReference type="NCBI Taxonomy" id="2741495"/>
    <lineage>
        <taxon>Bacteria</taxon>
        <taxon>Pseudomonadati</taxon>
        <taxon>Pseudomonadota</taxon>
        <taxon>Alphaproteobacteria</taxon>
        <taxon>Sphingomonadales</taxon>
        <taxon>Sphingomonadaceae</taxon>
        <taxon>Sphingomonas</taxon>
    </lineage>
</organism>
<dbReference type="RefSeq" id="WP_174193897.1">
    <property type="nucleotide sequence ID" value="NZ_JABULH010000003.1"/>
</dbReference>
<evidence type="ECO:0000313" key="2">
    <source>
        <dbReference type="Proteomes" id="UP000621447"/>
    </source>
</evidence>
<protein>
    <submittedName>
        <fullName evidence="1">Glutaminyl-peptide cyclotransferase</fullName>
    </submittedName>
</protein>
<proteinExistence type="predicted"/>
<dbReference type="Proteomes" id="UP000621447">
    <property type="component" value="Unassembled WGS sequence"/>
</dbReference>
<accession>A0ABX2JFG9</accession>
<sequence length="278" mass="29927">MTLRWLVVPTVALAATGAALTLRAPDRDTPAQATAAPAAPASLAPAEPPLLAARVVARYPHDAQAFTEGLVWHDGAMYESVGLEGRSDVRRVDLASGKVTQRGMIPPAQFGEGLAAYKDRLVSLTWHDGVAHLWSARTLKALGTARYIGEGWGLTSNGRSLIRSDGSATLTFHDPVTLAEQRRLTVTLRGRAVTQLNELEWVDGQLLANVWHTPFLLRIDPASGGVTAIIDLRPLVAEVAATDPEAVANGIAWDRAKRRLFVTGKLWPTLFEIALPTK</sequence>
<keyword evidence="2" id="KW-1185">Reference proteome</keyword>
<dbReference type="InterPro" id="IPR011044">
    <property type="entry name" value="Quino_amine_DH_bsu"/>
</dbReference>
<gene>
    <name evidence="1" type="ORF">HRV97_08775</name>
</gene>
<name>A0ABX2JFG9_9SPHN</name>
<dbReference type="Pfam" id="PF05096">
    <property type="entry name" value="Glu_cyclase_2"/>
    <property type="match status" value="1"/>
</dbReference>
<reference evidence="1 2" key="1">
    <citation type="submission" date="2020-06" db="EMBL/GenBank/DDBJ databases">
        <title>Sphingomonas hominis sp. nov., a member of the Sphingomonas, isolated from the hair of a 22-year-old girl.</title>
        <authorList>
            <person name="Zhang D.-F."/>
            <person name="Cui X.-W."/>
        </authorList>
    </citation>
    <scope>NUCLEOTIDE SEQUENCE [LARGE SCALE GENOMIC DNA]</scope>
    <source>
        <strain evidence="1 2">HHU CXW</strain>
    </source>
</reference>